<sequence>MYMPICQNRSVDPIRAILCCTLVVSLLGIDARRANQPVPGYSIFRVGDVTWEERGIRLWPQNRAQGRGMVRRTCTMCGLSSCAPAYSGAYGGADSFSQRFVLAVISVGSAPRSTS</sequence>
<organism evidence="1 2">
    <name type="scientific">Linderina pennispora</name>
    <dbReference type="NCBI Taxonomy" id="61395"/>
    <lineage>
        <taxon>Eukaryota</taxon>
        <taxon>Fungi</taxon>
        <taxon>Fungi incertae sedis</taxon>
        <taxon>Zoopagomycota</taxon>
        <taxon>Kickxellomycotina</taxon>
        <taxon>Kickxellomycetes</taxon>
        <taxon>Kickxellales</taxon>
        <taxon>Kickxellaceae</taxon>
        <taxon>Linderina</taxon>
    </lineage>
</organism>
<protein>
    <submittedName>
        <fullName evidence="1">Uncharacterized protein</fullName>
    </submittedName>
</protein>
<evidence type="ECO:0000313" key="1">
    <source>
        <dbReference type="EMBL" id="ORX69191.1"/>
    </source>
</evidence>
<evidence type="ECO:0000313" key="2">
    <source>
        <dbReference type="Proteomes" id="UP000193922"/>
    </source>
</evidence>
<name>A0A1Y1W6Q0_9FUNG</name>
<dbReference type="AlphaFoldDB" id="A0A1Y1W6Q0"/>
<dbReference type="EMBL" id="MCFD01000008">
    <property type="protein sequence ID" value="ORX69191.1"/>
    <property type="molecule type" value="Genomic_DNA"/>
</dbReference>
<keyword evidence="2" id="KW-1185">Reference proteome</keyword>
<dbReference type="RefSeq" id="XP_040742923.1">
    <property type="nucleotide sequence ID" value="XM_040883812.1"/>
</dbReference>
<gene>
    <name evidence="1" type="ORF">DL89DRAFT_172638</name>
</gene>
<accession>A0A1Y1W6Q0</accession>
<dbReference type="GeneID" id="63800460"/>
<dbReference type="Proteomes" id="UP000193922">
    <property type="component" value="Unassembled WGS sequence"/>
</dbReference>
<comment type="caution">
    <text evidence="1">The sequence shown here is derived from an EMBL/GenBank/DDBJ whole genome shotgun (WGS) entry which is preliminary data.</text>
</comment>
<reference evidence="1 2" key="1">
    <citation type="submission" date="2016-07" db="EMBL/GenBank/DDBJ databases">
        <title>Pervasive Adenine N6-methylation of Active Genes in Fungi.</title>
        <authorList>
            <consortium name="DOE Joint Genome Institute"/>
            <person name="Mondo S.J."/>
            <person name="Dannebaum R.O."/>
            <person name="Kuo R.C."/>
            <person name="Labutti K."/>
            <person name="Haridas S."/>
            <person name="Kuo A."/>
            <person name="Salamov A."/>
            <person name="Ahrendt S.R."/>
            <person name="Lipzen A."/>
            <person name="Sullivan W."/>
            <person name="Andreopoulos W.B."/>
            <person name="Clum A."/>
            <person name="Lindquist E."/>
            <person name="Daum C."/>
            <person name="Ramamoorthy G.K."/>
            <person name="Gryganskyi A."/>
            <person name="Culley D."/>
            <person name="Magnuson J.K."/>
            <person name="James T.Y."/>
            <person name="O'Malley M.A."/>
            <person name="Stajich J.E."/>
            <person name="Spatafora J.W."/>
            <person name="Visel A."/>
            <person name="Grigoriev I.V."/>
        </authorList>
    </citation>
    <scope>NUCLEOTIDE SEQUENCE [LARGE SCALE GENOMIC DNA]</scope>
    <source>
        <strain evidence="1 2">ATCC 12442</strain>
    </source>
</reference>
<proteinExistence type="predicted"/>